<dbReference type="InterPro" id="IPR050126">
    <property type="entry name" value="Ap4A_hydrolase"/>
</dbReference>
<dbReference type="AlphaFoldDB" id="A0A3P1BTL4"/>
<organism evidence="2 3">
    <name type="scientific">Larkinella rosea</name>
    <dbReference type="NCBI Taxonomy" id="2025312"/>
    <lineage>
        <taxon>Bacteria</taxon>
        <taxon>Pseudomonadati</taxon>
        <taxon>Bacteroidota</taxon>
        <taxon>Cytophagia</taxon>
        <taxon>Cytophagales</taxon>
        <taxon>Spirosomataceae</taxon>
        <taxon>Larkinella</taxon>
    </lineage>
</organism>
<accession>A0A3P1BTL4</accession>
<dbReference type="GO" id="GO:0005737">
    <property type="term" value="C:cytoplasm"/>
    <property type="evidence" value="ECO:0007669"/>
    <property type="project" value="TreeGrafter"/>
</dbReference>
<feature type="domain" description="Calcineurin-like phosphoesterase" evidence="1">
    <location>
        <begin position="8"/>
        <end position="159"/>
    </location>
</feature>
<comment type="caution">
    <text evidence="2">The sequence shown here is derived from an EMBL/GenBank/DDBJ whole genome shotgun (WGS) entry which is preliminary data.</text>
</comment>
<keyword evidence="3" id="KW-1185">Reference proteome</keyword>
<dbReference type="RefSeq" id="WP_124874035.1">
    <property type="nucleotide sequence ID" value="NZ_RQJO01000008.1"/>
</dbReference>
<evidence type="ECO:0000313" key="2">
    <source>
        <dbReference type="EMBL" id="RRB03874.1"/>
    </source>
</evidence>
<dbReference type="GO" id="GO:0016791">
    <property type="term" value="F:phosphatase activity"/>
    <property type="evidence" value="ECO:0007669"/>
    <property type="project" value="TreeGrafter"/>
</dbReference>
<proteinExistence type="predicted"/>
<dbReference type="InterPro" id="IPR029052">
    <property type="entry name" value="Metallo-depent_PP-like"/>
</dbReference>
<dbReference type="OrthoDB" id="9808081at2"/>
<dbReference type="Gene3D" id="3.60.21.10">
    <property type="match status" value="1"/>
</dbReference>
<sequence>MEEQMYDIVGDVHGYADKLRQLLEQMGYEQQQGVYSHSSRKVIFVGDWINRGPQIRETLALVRAMIDGGQALAVMGNHEYNAIAFRLENPTGGHLRPHTIKNIHQHYQTLYQFKDQADEWQEYVSWFLTIPLYLDLPSIRVAHASWDDNNIAVLDNQLLNGRLPPELVQKSTVKHTPFWKAVEETLKGKEARLPHNQFFRDKDGILRHESRIRWWANHGEETTYADYFFDAPAAIAALPVDYDLYPTGVMLDETSKLLFFGHYWLQGAPCLGSPKAACVDFSVAKGGVLAAYRWQGENELTNKHLVWV</sequence>
<dbReference type="PANTHER" id="PTHR42850">
    <property type="entry name" value="METALLOPHOSPHOESTERASE"/>
    <property type="match status" value="1"/>
</dbReference>
<evidence type="ECO:0000313" key="3">
    <source>
        <dbReference type="Proteomes" id="UP000271925"/>
    </source>
</evidence>
<dbReference type="Proteomes" id="UP000271925">
    <property type="component" value="Unassembled WGS sequence"/>
</dbReference>
<protein>
    <submittedName>
        <fullName evidence="2">Phosphoesterase</fullName>
    </submittedName>
</protein>
<evidence type="ECO:0000259" key="1">
    <source>
        <dbReference type="Pfam" id="PF00149"/>
    </source>
</evidence>
<reference evidence="2 3" key="1">
    <citation type="submission" date="2018-11" db="EMBL/GenBank/DDBJ databases">
        <authorList>
            <person name="Zhou Z."/>
            <person name="Wang G."/>
        </authorList>
    </citation>
    <scope>NUCLEOTIDE SEQUENCE [LARGE SCALE GENOMIC DNA]</scope>
    <source>
        <strain evidence="2 3">KCTC52004</strain>
    </source>
</reference>
<dbReference type="PANTHER" id="PTHR42850:SF7">
    <property type="entry name" value="BIS(5'-NUCLEOSYL)-TETRAPHOSPHATASE PRPE [ASYMMETRICAL]"/>
    <property type="match status" value="1"/>
</dbReference>
<dbReference type="SUPFAM" id="SSF56300">
    <property type="entry name" value="Metallo-dependent phosphatases"/>
    <property type="match status" value="1"/>
</dbReference>
<dbReference type="EMBL" id="RQJO01000008">
    <property type="protein sequence ID" value="RRB03874.1"/>
    <property type="molecule type" value="Genomic_DNA"/>
</dbReference>
<dbReference type="InterPro" id="IPR004843">
    <property type="entry name" value="Calcineurin-like_PHP"/>
</dbReference>
<dbReference type="Pfam" id="PF00149">
    <property type="entry name" value="Metallophos"/>
    <property type="match status" value="1"/>
</dbReference>
<name>A0A3P1BTL4_9BACT</name>
<gene>
    <name evidence="2" type="ORF">EHT25_10070</name>
</gene>